<dbReference type="AlphaFoldDB" id="A0A9P0EHI4"/>
<organism evidence="2 3">
    <name type="scientific">Nezara viridula</name>
    <name type="common">Southern green stink bug</name>
    <name type="synonym">Cimex viridulus</name>
    <dbReference type="NCBI Taxonomy" id="85310"/>
    <lineage>
        <taxon>Eukaryota</taxon>
        <taxon>Metazoa</taxon>
        <taxon>Ecdysozoa</taxon>
        <taxon>Arthropoda</taxon>
        <taxon>Hexapoda</taxon>
        <taxon>Insecta</taxon>
        <taxon>Pterygota</taxon>
        <taxon>Neoptera</taxon>
        <taxon>Paraneoptera</taxon>
        <taxon>Hemiptera</taxon>
        <taxon>Heteroptera</taxon>
        <taxon>Panheteroptera</taxon>
        <taxon>Pentatomomorpha</taxon>
        <taxon>Pentatomoidea</taxon>
        <taxon>Pentatomidae</taxon>
        <taxon>Pentatominae</taxon>
        <taxon>Nezara</taxon>
    </lineage>
</organism>
<sequence>MPGVQRSHSLRTDYSPVTLRPKVSFNKAVHIKRISRKERLPQVPEDEDSPVYSEKIPMAANGVKGSSKFSTLPSRSARNGVKKTSPGSEAPPASERLSRMIRHDVKPEEPPKVERPKKKTLGERMKGIFGKKKSEEDELKARYTEFKGRNSSSDATDNEAENYSGKRRGSAPETRTSWFRSLERLKKNELPPTTRDIHRKERYFGESDRETASRRRHNESSAESATEVDGMGPRTPSLVYLHTAAVGDIPHRRSETPTKRLSRSVSVLAPWAPRMRPPRATRSRATQTDFSQTHEEKRPSSKTRVIEVEREPSTVRQTSRSLPKLVFTGPSIDETAGRSATSTIQRSTVHLRSRK</sequence>
<feature type="region of interest" description="Disordered" evidence="1">
    <location>
        <begin position="249"/>
        <end position="355"/>
    </location>
</feature>
<accession>A0A9P0EHI4</accession>
<dbReference type="OrthoDB" id="6605142at2759"/>
<evidence type="ECO:0000256" key="1">
    <source>
        <dbReference type="SAM" id="MobiDB-lite"/>
    </source>
</evidence>
<gene>
    <name evidence="2" type="ORF">NEZAVI_LOCUS4689</name>
</gene>
<feature type="compositionally biased region" description="Basic and acidic residues" evidence="1">
    <location>
        <begin position="181"/>
        <end position="213"/>
    </location>
</feature>
<feature type="compositionally biased region" description="Polar residues" evidence="1">
    <location>
        <begin position="67"/>
        <end position="77"/>
    </location>
</feature>
<feature type="compositionally biased region" description="Basic and acidic residues" evidence="1">
    <location>
        <begin position="249"/>
        <end position="258"/>
    </location>
</feature>
<reference evidence="2" key="1">
    <citation type="submission" date="2022-01" db="EMBL/GenBank/DDBJ databases">
        <authorList>
            <person name="King R."/>
        </authorList>
    </citation>
    <scope>NUCLEOTIDE SEQUENCE</scope>
</reference>
<feature type="region of interest" description="Disordered" evidence="1">
    <location>
        <begin position="36"/>
        <end position="236"/>
    </location>
</feature>
<feature type="compositionally biased region" description="Polar residues" evidence="1">
    <location>
        <begin position="338"/>
        <end position="348"/>
    </location>
</feature>
<feature type="compositionally biased region" description="Basic and acidic residues" evidence="1">
    <location>
        <begin position="96"/>
        <end position="148"/>
    </location>
</feature>
<evidence type="ECO:0000313" key="2">
    <source>
        <dbReference type="EMBL" id="CAH1394146.1"/>
    </source>
</evidence>
<feature type="compositionally biased region" description="Basic and acidic residues" evidence="1">
    <location>
        <begin position="292"/>
        <end position="313"/>
    </location>
</feature>
<protein>
    <submittedName>
        <fullName evidence="2">Uncharacterized protein</fullName>
    </submittedName>
</protein>
<name>A0A9P0EHI4_NEZVI</name>
<dbReference type="EMBL" id="OV725078">
    <property type="protein sequence ID" value="CAH1394146.1"/>
    <property type="molecule type" value="Genomic_DNA"/>
</dbReference>
<keyword evidence="3" id="KW-1185">Reference proteome</keyword>
<dbReference type="Proteomes" id="UP001152798">
    <property type="component" value="Chromosome 2"/>
</dbReference>
<proteinExistence type="predicted"/>
<evidence type="ECO:0000313" key="3">
    <source>
        <dbReference type="Proteomes" id="UP001152798"/>
    </source>
</evidence>